<name>A0A8S5U045_9CAUD</name>
<reference evidence="1" key="1">
    <citation type="journal article" date="2021" name="Proc. Natl. Acad. Sci. U.S.A.">
        <title>A Catalog of Tens of Thousands of Viruses from Human Metagenomes Reveals Hidden Associations with Chronic Diseases.</title>
        <authorList>
            <person name="Tisza M.J."/>
            <person name="Buck C.B."/>
        </authorList>
    </citation>
    <scope>NUCLEOTIDE SEQUENCE</scope>
    <source>
        <strain evidence="1">Ctjuy3</strain>
    </source>
</reference>
<evidence type="ECO:0000313" key="1">
    <source>
        <dbReference type="EMBL" id="DAF87833.1"/>
    </source>
</evidence>
<dbReference type="EMBL" id="BK015970">
    <property type="protein sequence ID" value="DAF87833.1"/>
    <property type="molecule type" value="Genomic_DNA"/>
</dbReference>
<proteinExistence type="predicted"/>
<organism evidence="1">
    <name type="scientific">Siphoviridae sp. ctjuy3</name>
    <dbReference type="NCBI Taxonomy" id="2825637"/>
    <lineage>
        <taxon>Viruses</taxon>
        <taxon>Duplodnaviria</taxon>
        <taxon>Heunggongvirae</taxon>
        <taxon>Uroviricota</taxon>
        <taxon>Caudoviricetes</taxon>
    </lineage>
</organism>
<dbReference type="InterPro" id="IPR006448">
    <property type="entry name" value="Phage_term_ssu_P27"/>
</dbReference>
<accession>A0A8S5U045</accession>
<sequence>MANKSPAKRKPFYEQNDRFLPIDPPNYLGTVARSVWTKIIPFLKATEKVERIDTFLVETYCTTYEIYKKAYEDVKENGIQTEIIKFIQSPGSGEILGEQSMGFKKNPAVATMKDAAETLNKIGIQLGLTPKGRAELAEIAGSQADNKSLGDMMKDFLGK</sequence>
<protein>
    <submittedName>
        <fullName evidence="1">Terminase small subunit</fullName>
    </submittedName>
</protein>
<dbReference type="Pfam" id="PF05119">
    <property type="entry name" value="Terminase_4"/>
    <property type="match status" value="1"/>
</dbReference>
<dbReference type="NCBIfam" id="TIGR01558">
    <property type="entry name" value="sm_term_P27"/>
    <property type="match status" value="1"/>
</dbReference>